<accession>A0AAE3GGK1</accession>
<evidence type="ECO:0000313" key="3">
    <source>
        <dbReference type="EMBL" id="MCP2166992.1"/>
    </source>
</evidence>
<dbReference type="InterPro" id="IPR051122">
    <property type="entry name" value="SDR_DHRS6-like"/>
</dbReference>
<sequence>MQHNVSRFHGKVALVTGGTSGMGLATARRLLAEGARVVITGRDQRRLDAVFANAVAFLASDEASYVTGQDLVIDGGLVVG</sequence>
<evidence type="ECO:0000256" key="2">
    <source>
        <dbReference type="ARBA" id="ARBA00023002"/>
    </source>
</evidence>
<dbReference type="PANTHER" id="PTHR43477">
    <property type="entry name" value="DIHYDROANTICAPSIN 7-DEHYDROGENASE"/>
    <property type="match status" value="1"/>
</dbReference>
<dbReference type="Pfam" id="PF00106">
    <property type="entry name" value="adh_short"/>
    <property type="match status" value="1"/>
</dbReference>
<keyword evidence="2" id="KW-0560">Oxidoreductase</keyword>
<dbReference type="PANTHER" id="PTHR43477:SF1">
    <property type="entry name" value="DIHYDROANTICAPSIN 7-DEHYDROGENASE"/>
    <property type="match status" value="1"/>
</dbReference>
<dbReference type="GO" id="GO:0016491">
    <property type="term" value="F:oxidoreductase activity"/>
    <property type="evidence" value="ECO:0007669"/>
    <property type="project" value="UniProtKB-KW"/>
</dbReference>
<comment type="caution">
    <text evidence="3">The sequence shown here is derived from an EMBL/GenBank/DDBJ whole genome shotgun (WGS) entry which is preliminary data.</text>
</comment>
<organism evidence="3 4">
    <name type="scientific">Goodfellowiella coeruleoviolacea</name>
    <dbReference type="NCBI Taxonomy" id="334858"/>
    <lineage>
        <taxon>Bacteria</taxon>
        <taxon>Bacillati</taxon>
        <taxon>Actinomycetota</taxon>
        <taxon>Actinomycetes</taxon>
        <taxon>Pseudonocardiales</taxon>
        <taxon>Pseudonocardiaceae</taxon>
        <taxon>Goodfellowiella</taxon>
    </lineage>
</organism>
<evidence type="ECO:0000256" key="1">
    <source>
        <dbReference type="ARBA" id="ARBA00006484"/>
    </source>
</evidence>
<dbReference type="Proteomes" id="UP001206128">
    <property type="component" value="Unassembled WGS sequence"/>
</dbReference>
<comment type="similarity">
    <text evidence="1">Belongs to the short-chain dehydrogenases/reductases (SDR) family.</text>
</comment>
<dbReference type="EMBL" id="JAMTCK010000008">
    <property type="protein sequence ID" value="MCP2166992.1"/>
    <property type="molecule type" value="Genomic_DNA"/>
</dbReference>
<dbReference type="PRINTS" id="PR00081">
    <property type="entry name" value="GDHRDH"/>
</dbReference>
<reference evidence="3" key="1">
    <citation type="submission" date="2022-06" db="EMBL/GenBank/DDBJ databases">
        <title>Genomic Encyclopedia of Archaeal and Bacterial Type Strains, Phase II (KMG-II): from individual species to whole genera.</title>
        <authorList>
            <person name="Goeker M."/>
        </authorList>
    </citation>
    <scope>NUCLEOTIDE SEQUENCE</scope>
    <source>
        <strain evidence="3">DSM 43935</strain>
    </source>
</reference>
<dbReference type="InterPro" id="IPR036291">
    <property type="entry name" value="NAD(P)-bd_dom_sf"/>
</dbReference>
<dbReference type="RefSeq" id="WP_407649616.1">
    <property type="nucleotide sequence ID" value="NZ_JAMTCK010000008.1"/>
</dbReference>
<dbReference type="InterPro" id="IPR002347">
    <property type="entry name" value="SDR_fam"/>
</dbReference>
<proteinExistence type="inferred from homology"/>
<name>A0AAE3GGK1_9PSEU</name>
<gene>
    <name evidence="3" type="ORF">LX83_003864</name>
</gene>
<protein>
    <submittedName>
        <fullName evidence="3">Short chain dehydrogenase</fullName>
    </submittedName>
</protein>
<dbReference type="Gene3D" id="3.40.50.720">
    <property type="entry name" value="NAD(P)-binding Rossmann-like Domain"/>
    <property type="match status" value="2"/>
</dbReference>
<keyword evidence="4" id="KW-1185">Reference proteome</keyword>
<dbReference type="AlphaFoldDB" id="A0AAE3GGK1"/>
<dbReference type="SUPFAM" id="SSF51735">
    <property type="entry name" value="NAD(P)-binding Rossmann-fold domains"/>
    <property type="match status" value="2"/>
</dbReference>
<evidence type="ECO:0000313" key="4">
    <source>
        <dbReference type="Proteomes" id="UP001206128"/>
    </source>
</evidence>